<reference evidence="1 2" key="1">
    <citation type="submission" date="2021-05" db="EMBL/GenBank/DDBJ databases">
        <title>Genome Assembly of Synthetic Allotetraploid Brassica napus Reveals Homoeologous Exchanges between Subgenomes.</title>
        <authorList>
            <person name="Davis J.T."/>
        </authorList>
    </citation>
    <scope>NUCLEOTIDE SEQUENCE [LARGE SCALE GENOMIC DNA]</scope>
    <source>
        <strain evidence="2">cv. Da-Ae</strain>
        <tissue evidence="1">Seedling</tissue>
    </source>
</reference>
<gene>
    <name evidence="1" type="ORF">HID58_071245</name>
</gene>
<keyword evidence="2" id="KW-1185">Reference proteome</keyword>
<name>A0ABQ7Z153_BRANA</name>
<accession>A0ABQ7Z153</accession>
<proteinExistence type="predicted"/>
<feature type="non-terminal residue" evidence="1">
    <location>
        <position position="122"/>
    </location>
</feature>
<comment type="caution">
    <text evidence="1">The sequence shown here is derived from an EMBL/GenBank/DDBJ whole genome shotgun (WGS) entry which is preliminary data.</text>
</comment>
<dbReference type="Proteomes" id="UP000824890">
    <property type="component" value="Unassembled WGS sequence"/>
</dbReference>
<feature type="non-terminal residue" evidence="1">
    <location>
        <position position="1"/>
    </location>
</feature>
<protein>
    <submittedName>
        <fullName evidence="1">Uncharacterized protein</fullName>
    </submittedName>
</protein>
<evidence type="ECO:0000313" key="2">
    <source>
        <dbReference type="Proteomes" id="UP000824890"/>
    </source>
</evidence>
<sequence length="122" mass="13624">TLATSCLYRKHLRKSSTGNLISSPSSLKLISYLPLISSSPSLYFVSDRLKYRENSGDFNAAVNHHLRFNKCEYAVRVSELDIDSINKGFDSVWGCFRRAGDVGEPDKLAKNYPEAAQMICTA</sequence>
<dbReference type="EMBL" id="JAGKQM010000016">
    <property type="protein sequence ID" value="KAH0873883.1"/>
    <property type="molecule type" value="Genomic_DNA"/>
</dbReference>
<organism evidence="1 2">
    <name type="scientific">Brassica napus</name>
    <name type="common">Rape</name>
    <dbReference type="NCBI Taxonomy" id="3708"/>
    <lineage>
        <taxon>Eukaryota</taxon>
        <taxon>Viridiplantae</taxon>
        <taxon>Streptophyta</taxon>
        <taxon>Embryophyta</taxon>
        <taxon>Tracheophyta</taxon>
        <taxon>Spermatophyta</taxon>
        <taxon>Magnoliopsida</taxon>
        <taxon>eudicotyledons</taxon>
        <taxon>Gunneridae</taxon>
        <taxon>Pentapetalae</taxon>
        <taxon>rosids</taxon>
        <taxon>malvids</taxon>
        <taxon>Brassicales</taxon>
        <taxon>Brassicaceae</taxon>
        <taxon>Brassiceae</taxon>
        <taxon>Brassica</taxon>
    </lineage>
</organism>
<evidence type="ECO:0000313" key="1">
    <source>
        <dbReference type="EMBL" id="KAH0873883.1"/>
    </source>
</evidence>